<protein>
    <submittedName>
        <fullName evidence="1">Uncharacterized protein</fullName>
    </submittedName>
</protein>
<dbReference type="AlphaFoldDB" id="A0A811KAB4"/>
<organism evidence="1 2">
    <name type="scientific">Bursaphelenchus okinawaensis</name>
    <dbReference type="NCBI Taxonomy" id="465554"/>
    <lineage>
        <taxon>Eukaryota</taxon>
        <taxon>Metazoa</taxon>
        <taxon>Ecdysozoa</taxon>
        <taxon>Nematoda</taxon>
        <taxon>Chromadorea</taxon>
        <taxon>Rhabditida</taxon>
        <taxon>Tylenchina</taxon>
        <taxon>Tylenchomorpha</taxon>
        <taxon>Aphelenchoidea</taxon>
        <taxon>Aphelenchoididae</taxon>
        <taxon>Bursaphelenchus</taxon>
    </lineage>
</organism>
<evidence type="ECO:0000313" key="1">
    <source>
        <dbReference type="EMBL" id="CAD5212679.1"/>
    </source>
</evidence>
<gene>
    <name evidence="1" type="ORF">BOKJ2_LOCUS4480</name>
</gene>
<reference evidence="1" key="1">
    <citation type="submission" date="2020-09" db="EMBL/GenBank/DDBJ databases">
        <authorList>
            <person name="Kikuchi T."/>
        </authorList>
    </citation>
    <scope>NUCLEOTIDE SEQUENCE</scope>
    <source>
        <strain evidence="1">SH1</strain>
    </source>
</reference>
<comment type="caution">
    <text evidence="1">The sequence shown here is derived from an EMBL/GenBank/DDBJ whole genome shotgun (WGS) entry which is preliminary data.</text>
</comment>
<name>A0A811KAB4_9BILA</name>
<dbReference type="EMBL" id="CAJFDH010000002">
    <property type="protein sequence ID" value="CAD5212679.1"/>
    <property type="molecule type" value="Genomic_DNA"/>
</dbReference>
<dbReference type="Proteomes" id="UP000614601">
    <property type="component" value="Unassembled WGS sequence"/>
</dbReference>
<accession>A0A811KAB4</accession>
<sequence>MGYYKVKAGTAMTKDLVKKLNVGDIVEVIYRKEDGTSQLHKQHVVYHFARIDDKGGLADLFCGSGDYIIRMDSLANFRGSSENKVTVVNNDHDKDCAPLPKNGFFFAAG</sequence>
<keyword evidence="2" id="KW-1185">Reference proteome</keyword>
<dbReference type="EMBL" id="CAJFCW020000002">
    <property type="protein sequence ID" value="CAG9097237.1"/>
    <property type="molecule type" value="Genomic_DNA"/>
</dbReference>
<dbReference type="Proteomes" id="UP000783686">
    <property type="component" value="Unassembled WGS sequence"/>
</dbReference>
<evidence type="ECO:0000313" key="2">
    <source>
        <dbReference type="Proteomes" id="UP000614601"/>
    </source>
</evidence>
<proteinExistence type="predicted"/>